<name>X1T618_9ZZZZ</name>
<dbReference type="AlphaFoldDB" id="X1T618"/>
<feature type="non-terminal residue" evidence="1">
    <location>
        <position position="501"/>
    </location>
</feature>
<sequence length="501" mass="59571">SLKYLSPLRALGLFEEKYLGNVNRFYADKHLIYQKDNGIIPYFTIKELSCLYKNFALYIEDNSESLIETGWPDYNFTDSAWLFCKLAPNYPIEIPIYIKNFNKLKNPSSDPYFFLKKYFSNKTNQFKKYKCKRVSLSKILSYKELGFIEDMRYKFLCLKKTILNEINQYLFLKTTDKDVWLKNCARILFSSFSQEDLHIITTIEKKHNKNKLFNNALNGGLNGILESIIFLYEECKFEKMTLEKNTMNSILKGSKFNHQGKLRSYYQLTQFTEDDYENKRFNKMKSKLDDELDKIEKEIINNKQYISDTLDCARKECLNVNCLIKQKYYPFIDSLIKCFEEGESFEISMPFLKQYPAPSHKKITPLNLPSGTRWEHITIQFLDYDKLKIQAPNKFSKVVNFQKMGFENLKNGKPNTQWKLLYDLSRYRGDLSWTIATYRKRVDSHPLSTPKIRKQIQILSQSLKQYFNINEPPFYDYVKFKAYKTKFFLLPDPLNSKILCD</sequence>
<dbReference type="EMBL" id="BARW01006171">
    <property type="protein sequence ID" value="GAI86841.1"/>
    <property type="molecule type" value="Genomic_DNA"/>
</dbReference>
<comment type="caution">
    <text evidence="1">The sequence shown here is derived from an EMBL/GenBank/DDBJ whole genome shotgun (WGS) entry which is preliminary data.</text>
</comment>
<gene>
    <name evidence="1" type="ORF">S12H4_12940</name>
</gene>
<organism evidence="1">
    <name type="scientific">marine sediment metagenome</name>
    <dbReference type="NCBI Taxonomy" id="412755"/>
    <lineage>
        <taxon>unclassified sequences</taxon>
        <taxon>metagenomes</taxon>
        <taxon>ecological metagenomes</taxon>
    </lineage>
</organism>
<evidence type="ECO:0000313" key="1">
    <source>
        <dbReference type="EMBL" id="GAI86841.1"/>
    </source>
</evidence>
<reference evidence="1" key="1">
    <citation type="journal article" date="2014" name="Front. Microbiol.">
        <title>High frequency of phylogenetically diverse reductive dehalogenase-homologous genes in deep subseafloor sedimentary metagenomes.</title>
        <authorList>
            <person name="Kawai M."/>
            <person name="Futagami T."/>
            <person name="Toyoda A."/>
            <person name="Takaki Y."/>
            <person name="Nishi S."/>
            <person name="Hori S."/>
            <person name="Arai W."/>
            <person name="Tsubouchi T."/>
            <person name="Morono Y."/>
            <person name="Uchiyama I."/>
            <person name="Ito T."/>
            <person name="Fujiyama A."/>
            <person name="Inagaki F."/>
            <person name="Takami H."/>
        </authorList>
    </citation>
    <scope>NUCLEOTIDE SEQUENCE</scope>
    <source>
        <strain evidence="1">Expedition CK06-06</strain>
    </source>
</reference>
<protein>
    <submittedName>
        <fullName evidence="1">Uncharacterized protein</fullName>
    </submittedName>
</protein>
<accession>X1T618</accession>
<feature type="non-terminal residue" evidence="1">
    <location>
        <position position="1"/>
    </location>
</feature>
<proteinExistence type="predicted"/>